<dbReference type="InterPro" id="IPR004313">
    <property type="entry name" value="ARD"/>
</dbReference>
<dbReference type="EMBL" id="JAYKXP010000025">
    <property type="protein sequence ID" value="KAK7045454.1"/>
    <property type="molecule type" value="Genomic_DNA"/>
</dbReference>
<name>A0AAW0D4S9_9AGAR</name>
<dbReference type="Pfam" id="PF03079">
    <property type="entry name" value="ARD"/>
    <property type="match status" value="1"/>
</dbReference>
<protein>
    <submittedName>
        <fullName evidence="1">1,2-dihydroxy-3-keto-5-methylthiopentene dioxygenase</fullName>
        <ecNumber evidence="1">1.13.11.5</ecNumber>
    </submittedName>
</protein>
<dbReference type="InterPro" id="IPR011051">
    <property type="entry name" value="RmlC_Cupin_sf"/>
</dbReference>
<keyword evidence="2" id="KW-1185">Reference proteome</keyword>
<keyword evidence="1" id="KW-0223">Dioxygenase</keyword>
<dbReference type="GO" id="GO:0010309">
    <property type="term" value="F:acireductone dioxygenase [iron(II)-requiring] activity"/>
    <property type="evidence" value="ECO:0007669"/>
    <property type="project" value="InterPro"/>
</dbReference>
<accession>A0AAW0D4S9</accession>
<proteinExistence type="predicted"/>
<dbReference type="InterPro" id="IPR014710">
    <property type="entry name" value="RmlC-like_jellyroll"/>
</dbReference>
<evidence type="ECO:0000313" key="1">
    <source>
        <dbReference type="EMBL" id="KAK7045454.1"/>
    </source>
</evidence>
<organism evidence="1 2">
    <name type="scientific">Paramarasmius palmivorus</name>
    <dbReference type="NCBI Taxonomy" id="297713"/>
    <lineage>
        <taxon>Eukaryota</taxon>
        <taxon>Fungi</taxon>
        <taxon>Dikarya</taxon>
        <taxon>Basidiomycota</taxon>
        <taxon>Agaricomycotina</taxon>
        <taxon>Agaricomycetes</taxon>
        <taxon>Agaricomycetidae</taxon>
        <taxon>Agaricales</taxon>
        <taxon>Marasmiineae</taxon>
        <taxon>Marasmiaceae</taxon>
        <taxon>Paramarasmius</taxon>
    </lineage>
</organism>
<gene>
    <name evidence="1" type="primary">ADI1_1</name>
    <name evidence="1" type="ORF">VNI00_007707</name>
</gene>
<sequence length="180" mass="20029">MRVYYCNADSDKAAPATRPVSPETLSALGLELWSRDVDDYQFMLRQAATERGFPANAVLEIFDFTLAGCHGNQTEYERTRRRFGERFAHPEDVVACVVSGEILIDFEDPLAKDASNVIRTFLTPGDLLAVPAGTIQQVFPDGNNKMAFIMNGEPGLKEIRGKQLENHPVRKNLLSNIGLE</sequence>
<dbReference type="GO" id="GO:0004411">
    <property type="term" value="F:homogentisate 1,2-dioxygenase activity"/>
    <property type="evidence" value="ECO:0007669"/>
    <property type="project" value="UniProtKB-EC"/>
</dbReference>
<dbReference type="AlphaFoldDB" id="A0AAW0D4S9"/>
<dbReference type="SUPFAM" id="SSF51182">
    <property type="entry name" value="RmlC-like cupins"/>
    <property type="match status" value="1"/>
</dbReference>
<dbReference type="EC" id="1.13.11.5" evidence="1"/>
<evidence type="ECO:0000313" key="2">
    <source>
        <dbReference type="Proteomes" id="UP001383192"/>
    </source>
</evidence>
<keyword evidence="1" id="KW-0560">Oxidoreductase</keyword>
<reference evidence="1 2" key="1">
    <citation type="submission" date="2024-01" db="EMBL/GenBank/DDBJ databases">
        <title>A draft genome for a cacao thread blight-causing isolate of Paramarasmius palmivorus.</title>
        <authorList>
            <person name="Baruah I.K."/>
            <person name="Bukari Y."/>
            <person name="Amoako-Attah I."/>
            <person name="Meinhardt L.W."/>
            <person name="Bailey B.A."/>
            <person name="Cohen S.P."/>
        </authorList>
    </citation>
    <scope>NUCLEOTIDE SEQUENCE [LARGE SCALE GENOMIC DNA]</scope>
    <source>
        <strain evidence="1 2">GH-12</strain>
    </source>
</reference>
<comment type="caution">
    <text evidence="1">The sequence shown here is derived from an EMBL/GenBank/DDBJ whole genome shotgun (WGS) entry which is preliminary data.</text>
</comment>
<dbReference type="Gene3D" id="2.60.120.10">
    <property type="entry name" value="Jelly Rolls"/>
    <property type="match status" value="1"/>
</dbReference>
<dbReference type="Proteomes" id="UP001383192">
    <property type="component" value="Unassembled WGS sequence"/>
</dbReference>